<keyword evidence="2" id="KW-1133">Transmembrane helix</keyword>
<dbReference type="Gene3D" id="2.160.20.10">
    <property type="entry name" value="Single-stranded right-handed beta-helix, Pectin lyase-like"/>
    <property type="match status" value="1"/>
</dbReference>
<dbReference type="InterPro" id="IPR039448">
    <property type="entry name" value="Beta_helix"/>
</dbReference>
<keyword evidence="2" id="KW-0472">Membrane</keyword>
<evidence type="ECO:0000313" key="4">
    <source>
        <dbReference type="EMBL" id="KAG6373812.1"/>
    </source>
</evidence>
<organism evidence="4 5">
    <name type="scientific">Boletus reticuloceps</name>
    <dbReference type="NCBI Taxonomy" id="495285"/>
    <lineage>
        <taxon>Eukaryota</taxon>
        <taxon>Fungi</taxon>
        <taxon>Dikarya</taxon>
        <taxon>Basidiomycota</taxon>
        <taxon>Agaricomycotina</taxon>
        <taxon>Agaricomycetes</taxon>
        <taxon>Agaricomycetidae</taxon>
        <taxon>Boletales</taxon>
        <taxon>Boletineae</taxon>
        <taxon>Boletaceae</taxon>
        <taxon>Boletoideae</taxon>
        <taxon>Boletus</taxon>
    </lineage>
</organism>
<dbReference type="Pfam" id="PF13229">
    <property type="entry name" value="Beta_helix"/>
    <property type="match status" value="1"/>
</dbReference>
<feature type="transmembrane region" description="Helical" evidence="2">
    <location>
        <begin position="426"/>
        <end position="448"/>
    </location>
</feature>
<feature type="domain" description="Right handed beta helix" evidence="3">
    <location>
        <begin position="162"/>
        <end position="334"/>
    </location>
</feature>
<feature type="compositionally biased region" description="Low complexity" evidence="1">
    <location>
        <begin position="407"/>
        <end position="420"/>
    </location>
</feature>
<sequence>MHPPYLHRSNDARAPSCVSPSPANTLTDRLNTLLNSSGPGYTLSLCPSQQYLITAPLLFAAPNQEISTAGYPTDSSRATLVVHGTVTNGTGHTTAVDGTCTNCDGLKLRNVQINGTRLGGPPVFGGANIEMGGDNANQLIEYVHSFDPRGWSCLHVAQGTLQCTNATIQNNNIGPAGSDKYRQWADGISVACRNSLIRNNMINNPTDGAIVLFGAPGSHVENNTIWVETHTLLGGINMVDVEPFGGNYNDVVVTNNLIAGGFASQAPQGSETKGINNNDVVIKIGIAIGPRTWFSDQYGNNVSTGGRVYGNQLTGAFSYGVAVTSATNFTVENNVLIGNTSFIGSRGPNCSTDNTVPSPAAFVIDFNNVKKSTTQTDFTSVSDGDGLTCVLPPSGGDYWPFGGSPNSSSSSSSSSTTSSSHSSGGMTAGIVIGAIGAVLFVALITWLLRRWALKHSQAERVYPRQPRDSKGYLRQISSQQLVSA</sequence>
<dbReference type="InterPro" id="IPR012334">
    <property type="entry name" value="Pectin_lyas_fold"/>
</dbReference>
<dbReference type="SMART" id="SM00710">
    <property type="entry name" value="PbH1"/>
    <property type="match status" value="6"/>
</dbReference>
<name>A0A8I2YL94_9AGAM</name>
<keyword evidence="5" id="KW-1185">Reference proteome</keyword>
<evidence type="ECO:0000259" key="3">
    <source>
        <dbReference type="Pfam" id="PF13229"/>
    </source>
</evidence>
<dbReference type="Proteomes" id="UP000683000">
    <property type="component" value="Unassembled WGS sequence"/>
</dbReference>
<protein>
    <recommendedName>
        <fullName evidence="3">Right handed beta helix domain-containing protein</fullName>
    </recommendedName>
</protein>
<keyword evidence="2" id="KW-0812">Transmembrane</keyword>
<feature type="region of interest" description="Disordered" evidence="1">
    <location>
        <begin position="401"/>
        <end position="420"/>
    </location>
</feature>
<accession>A0A8I2YL94</accession>
<dbReference type="SUPFAM" id="SSF51126">
    <property type="entry name" value="Pectin lyase-like"/>
    <property type="match status" value="1"/>
</dbReference>
<proteinExistence type="predicted"/>
<dbReference type="OrthoDB" id="2587928at2759"/>
<reference evidence="4" key="1">
    <citation type="submission" date="2021-03" db="EMBL/GenBank/DDBJ databases">
        <title>Evolutionary innovations through gain and loss of genes in the ectomycorrhizal Boletales.</title>
        <authorList>
            <person name="Wu G."/>
            <person name="Miyauchi S."/>
            <person name="Morin E."/>
            <person name="Yang Z.-L."/>
            <person name="Xu J."/>
            <person name="Martin F.M."/>
        </authorList>
    </citation>
    <scope>NUCLEOTIDE SEQUENCE</scope>
    <source>
        <strain evidence="4">BR01</strain>
    </source>
</reference>
<dbReference type="AlphaFoldDB" id="A0A8I2YL94"/>
<evidence type="ECO:0000256" key="2">
    <source>
        <dbReference type="SAM" id="Phobius"/>
    </source>
</evidence>
<gene>
    <name evidence="4" type="ORF">JVT61DRAFT_5957</name>
</gene>
<evidence type="ECO:0000256" key="1">
    <source>
        <dbReference type="SAM" id="MobiDB-lite"/>
    </source>
</evidence>
<comment type="caution">
    <text evidence="4">The sequence shown here is derived from an EMBL/GenBank/DDBJ whole genome shotgun (WGS) entry which is preliminary data.</text>
</comment>
<dbReference type="InterPro" id="IPR011050">
    <property type="entry name" value="Pectin_lyase_fold/virulence"/>
</dbReference>
<dbReference type="InterPro" id="IPR006626">
    <property type="entry name" value="PbH1"/>
</dbReference>
<evidence type="ECO:0000313" key="5">
    <source>
        <dbReference type="Proteomes" id="UP000683000"/>
    </source>
</evidence>
<feature type="region of interest" description="Disordered" evidence="1">
    <location>
        <begin position="1"/>
        <end position="22"/>
    </location>
</feature>
<dbReference type="EMBL" id="JAGFBS010000020">
    <property type="protein sequence ID" value="KAG6373812.1"/>
    <property type="molecule type" value="Genomic_DNA"/>
</dbReference>